<dbReference type="AlphaFoldDB" id="A0A269PDC4"/>
<comment type="caution">
    <text evidence="3">The sequence shown here is derived from an EMBL/GenBank/DDBJ whole genome shotgun (WGS) entry which is preliminary data.</text>
</comment>
<dbReference type="EMBL" id="NQMQ01000020">
    <property type="protein sequence ID" value="PAJ68915.1"/>
    <property type="molecule type" value="Genomic_DNA"/>
</dbReference>
<evidence type="ECO:0000313" key="4">
    <source>
        <dbReference type="Proteomes" id="UP000215771"/>
    </source>
</evidence>
<name>A0A269PDC4_9CORY</name>
<dbReference type="CDD" id="cd10447">
    <property type="entry name" value="GIY-YIG_unchar_2"/>
    <property type="match status" value="1"/>
</dbReference>
<feature type="compositionally biased region" description="Gly residues" evidence="1">
    <location>
        <begin position="325"/>
        <end position="334"/>
    </location>
</feature>
<feature type="region of interest" description="Disordered" evidence="1">
    <location>
        <begin position="310"/>
        <end position="334"/>
    </location>
</feature>
<dbReference type="Pfam" id="PF14267">
    <property type="entry name" value="DUF4357"/>
    <property type="match status" value="1"/>
</dbReference>
<gene>
    <name evidence="3" type="ORF">CIG21_09590</name>
</gene>
<dbReference type="InterPro" id="IPR025579">
    <property type="entry name" value="DUF4357"/>
</dbReference>
<organism evidence="3 4">
    <name type="scientific">Corynebacterium hadale</name>
    <dbReference type="NCBI Taxonomy" id="2026255"/>
    <lineage>
        <taxon>Bacteria</taxon>
        <taxon>Bacillati</taxon>
        <taxon>Actinomycetota</taxon>
        <taxon>Actinomycetes</taxon>
        <taxon>Mycobacteriales</taxon>
        <taxon>Corynebacteriaceae</taxon>
        <taxon>Corynebacterium</taxon>
    </lineage>
</organism>
<reference evidence="3 4" key="1">
    <citation type="submission" date="2017-08" db="EMBL/GenBank/DDBJ databases">
        <authorList>
            <person name="de Groot N.N."/>
        </authorList>
    </citation>
    <scope>NUCLEOTIDE SEQUENCE [LARGE SCALE GENOMIC DNA]</scope>
    <source>
        <strain evidence="3 4">NBT06-6</strain>
    </source>
</reference>
<feature type="domain" description="DUF4357" evidence="2">
    <location>
        <begin position="267"/>
        <end position="304"/>
    </location>
</feature>
<evidence type="ECO:0000259" key="2">
    <source>
        <dbReference type="Pfam" id="PF14267"/>
    </source>
</evidence>
<evidence type="ECO:0000256" key="1">
    <source>
        <dbReference type="SAM" id="MobiDB-lite"/>
    </source>
</evidence>
<sequence>MDPHNRAQQEDRMPTPKTLQMFMMDGTPDGPIKASIANWVGRVYSIPRTEINSAKLKQRPDLNQPAVYFLVGTNPDTDQPKIYIGQATRRQNGMAFARAAEHTRSDDKDFFNRIIYLVVVDNSWGPTEITFLENAFHQRAVSAGRYEVANGNTPSPGNVTEEVQAVLDEFIENTNLIISALGITAFQPVASEATRRGQAAVPQEHAPSSADDEPVFELASYDRSIHALGQRTPGGFVVFSGAKLREDLTASAPKAITANRERYADSMDNFRLTKDVEFSSPSSAASFVRGAATNGRTAWHLAENANVSLADWEDRETDEVEAEGMGDGGASISG</sequence>
<accession>A0A269PDC4</accession>
<proteinExistence type="predicted"/>
<dbReference type="Proteomes" id="UP000215771">
    <property type="component" value="Unassembled WGS sequence"/>
</dbReference>
<feature type="compositionally biased region" description="Acidic residues" evidence="1">
    <location>
        <begin position="311"/>
        <end position="324"/>
    </location>
</feature>
<protein>
    <recommendedName>
        <fullName evidence="2">DUF4357 domain-containing protein</fullName>
    </recommendedName>
</protein>
<evidence type="ECO:0000313" key="3">
    <source>
        <dbReference type="EMBL" id="PAJ68915.1"/>
    </source>
</evidence>